<feature type="transmembrane region" description="Helical" evidence="1">
    <location>
        <begin position="32"/>
        <end position="51"/>
    </location>
</feature>
<dbReference type="Proteomes" id="UP000663852">
    <property type="component" value="Unassembled WGS sequence"/>
</dbReference>
<feature type="transmembrane region" description="Helical" evidence="1">
    <location>
        <begin position="1230"/>
        <end position="1252"/>
    </location>
</feature>
<feature type="transmembrane region" description="Helical" evidence="1">
    <location>
        <begin position="886"/>
        <end position="903"/>
    </location>
</feature>
<accession>A0A814NTV5</accession>
<feature type="signal peptide" evidence="2">
    <location>
        <begin position="1"/>
        <end position="20"/>
    </location>
</feature>
<evidence type="ECO:0000313" key="5">
    <source>
        <dbReference type="Proteomes" id="UP000663828"/>
    </source>
</evidence>
<dbReference type="EMBL" id="CAJNOJ010000096">
    <property type="protein sequence ID" value="CAF1096560.1"/>
    <property type="molecule type" value="Genomic_DNA"/>
</dbReference>
<dbReference type="OrthoDB" id="10004419at2759"/>
<evidence type="ECO:0000256" key="2">
    <source>
        <dbReference type="SAM" id="SignalP"/>
    </source>
</evidence>
<reference evidence="3" key="1">
    <citation type="submission" date="2021-02" db="EMBL/GenBank/DDBJ databases">
        <authorList>
            <person name="Nowell W R."/>
        </authorList>
    </citation>
    <scope>NUCLEOTIDE SEQUENCE</scope>
</reference>
<evidence type="ECO:0000256" key="1">
    <source>
        <dbReference type="SAM" id="Phobius"/>
    </source>
</evidence>
<keyword evidence="2" id="KW-0732">Signal</keyword>
<feature type="transmembrane region" description="Helical" evidence="1">
    <location>
        <begin position="449"/>
        <end position="469"/>
    </location>
</feature>
<keyword evidence="1" id="KW-1133">Transmembrane helix</keyword>
<dbReference type="EMBL" id="CAJNOR010006569">
    <property type="protein sequence ID" value="CAF1598575.1"/>
    <property type="molecule type" value="Genomic_DNA"/>
</dbReference>
<dbReference type="Proteomes" id="UP000663828">
    <property type="component" value="Unassembled WGS sequence"/>
</dbReference>
<protein>
    <submittedName>
        <fullName evidence="3">Uncharacterized protein</fullName>
    </submittedName>
</protein>
<keyword evidence="1" id="KW-0472">Membrane</keyword>
<proteinExistence type="predicted"/>
<evidence type="ECO:0000313" key="6">
    <source>
        <dbReference type="Proteomes" id="UP000663852"/>
    </source>
</evidence>
<gene>
    <name evidence="3" type="ORF">EDS130_LOCUS19766</name>
    <name evidence="4" type="ORF">XAT740_LOCUS47410</name>
</gene>
<feature type="transmembrane region" description="Helical" evidence="1">
    <location>
        <begin position="374"/>
        <end position="396"/>
    </location>
</feature>
<evidence type="ECO:0000313" key="3">
    <source>
        <dbReference type="EMBL" id="CAF1096560.1"/>
    </source>
</evidence>
<keyword evidence="1" id="KW-0812">Transmembrane</keyword>
<organism evidence="3 6">
    <name type="scientific">Adineta ricciae</name>
    <name type="common">Rotifer</name>
    <dbReference type="NCBI Taxonomy" id="249248"/>
    <lineage>
        <taxon>Eukaryota</taxon>
        <taxon>Metazoa</taxon>
        <taxon>Spiralia</taxon>
        <taxon>Gnathifera</taxon>
        <taxon>Rotifera</taxon>
        <taxon>Eurotatoria</taxon>
        <taxon>Bdelloidea</taxon>
        <taxon>Adinetida</taxon>
        <taxon>Adinetidae</taxon>
        <taxon>Adineta</taxon>
    </lineage>
</organism>
<sequence>MFSNILLWLRTLNLFESSLTAKNEYELRNEKISTRIFMIMLIICILIIMIYTGQRNILHTREVTNPSYDLFQSLSLHYPQTLRCPCNNIAIPHKYFIHLHPQLHQICSSDFITQNWIDHIGSARGMYISEDFNYMGALIFRTLASFCHRANETIMIALKTFNVIPLITTEAFAKNIFIGQINDIITGFQLSTELTYYQAMNFMEFFIQTSSPLPSLFSNVNIKLHTWPPFFVYLPREYENGTCSCNTRSSCIEPLILKNRQINQSNTSSYFYIPGLFTGCYLTEAVRQSSLKCFYEPSCIRTIEEFLQAPVVFNKSILSLNSSITSRFNISSTIDQLLSKAMTEKWKENISHIEYFYYCKVVFCTYTFISKFNIIYMITIFIGLIGGLTKVLRIVIPRCVKFIRHRLVPPPIVENQPNVVHHSWKERLYLINYFSKPSLRSNQEIKQEIISTWIFFLFLLISAIVLTSYHSTVRVTTVHQIEFPTIDEFINLLADQYWNPSFSCPCSTIAIPYEKFFHINYTLHPVCSSYFVHQQWINHKPPEQLYNERFDFRLVHGSFFNALLSFCQASINHIDQSLNSFNKTLFITEKVLTSETFEAEVNSNFMIFKKSIIRSFARDIALISDMTRMNGLMSTQETNFGFMFNFTNRTSSLASYYYVAHIIEVEPLAFCRCYPTVKCYIPLVIYDSSIDLYPDDVIPGLYLGCLTVEGIRYSTLACLFNQSCVNKMSFWLQTSHVKAIDIDKLINFYPNSTVNEIENELFVDEWNYSISYRTFYEICHPDRCTYTLNQRNSFWIILTTVISLIGGLMKIFQIVALYSVRGIFFLYTRCRCGHQQREITPVRTPFIVSIRSILQRLYQLNLFHKDHRNSNNNEFEIRNEIISTRLYLILLFLSLIILTIYSSQVELTKTVIITNPSIEQYISLYDNFHQTLICPCTNISIYQETFLIIQPNFHQICSSDFVDSRWITGISKVAEIDSFSNRDFRTFGDAIFATIASLCQLSFTLINGKHLDFNRSSFITNQIIPKNQLSKEGQLLIDLFITTIENTFINSMQNIRDTIDTNTFISFYGSSTRIQATIINRTSMKISIQPRVYNMSTLSCSCYIDPTCTVPAALYDPINYTLIYYLIPGFVVGCSMIEATLQSNLISLYNQTWIDEFREKIEFDNKNPIPFYTRALNASRNSQYNITTSINDMMIKMMTESWYTHVNYSTYFEQCHPIECKYTYVIKYDFVYIISTIIGLIGGLDIIFRFGIPRTIKLIRRCWFKRSCQRQIVIISDTTDNI</sequence>
<name>A0A814NTV5_ADIRI</name>
<comment type="caution">
    <text evidence="3">The sequence shown here is derived from an EMBL/GenBank/DDBJ whole genome shotgun (WGS) entry which is preliminary data.</text>
</comment>
<feature type="transmembrane region" description="Helical" evidence="1">
    <location>
        <begin position="794"/>
        <end position="820"/>
    </location>
</feature>
<keyword evidence="5" id="KW-1185">Reference proteome</keyword>
<evidence type="ECO:0000313" key="4">
    <source>
        <dbReference type="EMBL" id="CAF1598575.1"/>
    </source>
</evidence>
<feature type="chain" id="PRO_5035602159" evidence="2">
    <location>
        <begin position="21"/>
        <end position="1282"/>
    </location>
</feature>